<sequence length="575" mass="62694">MSPRQVPTARRSQLVTTYGVGALFPAQNESFMVMGLEEWADAGLGPQILEARLARSLRVSAFHAPAAGSDRGRDVPVIRFPEYQFCPECRRLAPIWEFGGWNEHVCKECDTDLVPSRFVVCCPRGHIDDFPYHAWLHGSNAGIGSPDHRLRLHALGRSSSLSDIRVSCSCETTPMSLEGAFAAEALRDVRSCSGRRPWLGADSRESCTEVPRTLQRGSSNVWFPVVASAISIPPWSEGVYRLLDRHWSVLAAIPPDAVRATLSGMALPAHQYTLDELTDAVLRRRGEAPGEEDDDLRLGEYKALVAGRPEGKDKQDFVCEPTTVPPSLTDHVIQVSRVSRLREIRALRGFTRILPRTHETPDEHVAPLTRDGSFWLPAIEVTGEGVFLRLDGDRLATWENGEFARGRADLLQRTVDQRAADRGLAQQPLVAARDLLLHSLAHALVEQLSLDAGYPSASLRERVFSDGDMAGVLVYTATSDSGGSLGGVAAQSEEGRMQQAVLGAMARLSWCSSDPVCIESVGSGADALNLAACHACLLVPETSCERNNTFLDRATLVGTPEKPEAGFFSALLSRV</sequence>
<dbReference type="EMBL" id="JAAGWE010000011">
    <property type="protein sequence ID" value="NEM05459.1"/>
    <property type="molecule type" value="Genomic_DNA"/>
</dbReference>
<dbReference type="Proteomes" id="UP000471126">
    <property type="component" value="Unassembled WGS sequence"/>
</dbReference>
<evidence type="ECO:0000259" key="1">
    <source>
        <dbReference type="Pfam" id="PF09369"/>
    </source>
</evidence>
<dbReference type="RefSeq" id="WP_163475655.1">
    <property type="nucleotide sequence ID" value="NZ_JAAGWE010000011.1"/>
</dbReference>
<proteinExistence type="predicted"/>
<gene>
    <name evidence="2" type="ORF">GCU54_05420</name>
</gene>
<dbReference type="InterPro" id="IPR047721">
    <property type="entry name" value="DrmB"/>
</dbReference>
<evidence type="ECO:0000313" key="3">
    <source>
        <dbReference type="Proteomes" id="UP000471126"/>
    </source>
</evidence>
<name>A0A6P0GE62_9ACTN</name>
<dbReference type="NCBIfam" id="NF038324">
    <property type="entry name" value="DrmB_fam"/>
    <property type="match status" value="1"/>
</dbReference>
<reference evidence="2 3" key="1">
    <citation type="submission" date="2019-12" db="EMBL/GenBank/DDBJ databases">
        <title>WGS of CPCC 203550 I12A-02606.</title>
        <authorList>
            <person name="Jiang Z."/>
        </authorList>
    </citation>
    <scope>NUCLEOTIDE SEQUENCE [LARGE SCALE GENOMIC DNA]</scope>
    <source>
        <strain evidence="2 3">I12A-02606</strain>
    </source>
</reference>
<evidence type="ECO:0000313" key="2">
    <source>
        <dbReference type="EMBL" id="NEM05459.1"/>
    </source>
</evidence>
<accession>A0A6P0GE62</accession>
<comment type="caution">
    <text evidence="2">The sequence shown here is derived from an EMBL/GenBank/DDBJ whole genome shotgun (WGS) entry which is preliminary data.</text>
</comment>
<dbReference type="AlphaFoldDB" id="A0A6P0GE62"/>
<protein>
    <submittedName>
        <fullName evidence="2">DUF1998 domain-containing protein</fullName>
    </submittedName>
</protein>
<dbReference type="InterPro" id="IPR018973">
    <property type="entry name" value="MZB"/>
</dbReference>
<organism evidence="2 3">
    <name type="scientific">Geodermatophilus normandii</name>
    <dbReference type="NCBI Taxonomy" id="1137989"/>
    <lineage>
        <taxon>Bacteria</taxon>
        <taxon>Bacillati</taxon>
        <taxon>Actinomycetota</taxon>
        <taxon>Actinomycetes</taxon>
        <taxon>Geodermatophilales</taxon>
        <taxon>Geodermatophilaceae</taxon>
        <taxon>Geodermatophilus</taxon>
    </lineage>
</organism>
<dbReference type="Pfam" id="PF09369">
    <property type="entry name" value="MZB"/>
    <property type="match status" value="1"/>
</dbReference>
<feature type="domain" description="MrfA-like Zn-binding" evidence="1">
    <location>
        <begin position="440"/>
        <end position="537"/>
    </location>
</feature>